<dbReference type="EMBL" id="JAROKS010000003">
    <property type="protein sequence ID" value="KAK1805336.1"/>
    <property type="molecule type" value="Genomic_DNA"/>
</dbReference>
<name>A0AAD9E520_9TELE</name>
<proteinExistence type="predicted"/>
<dbReference type="AlphaFoldDB" id="A0AAD9E520"/>
<protein>
    <submittedName>
        <fullName evidence="2">Uncharacterized protein</fullName>
    </submittedName>
</protein>
<reference evidence="2" key="1">
    <citation type="submission" date="2023-03" db="EMBL/GenBank/DDBJ databases">
        <title>Electrophorus voltai genome.</title>
        <authorList>
            <person name="Bian C."/>
        </authorList>
    </citation>
    <scope>NUCLEOTIDE SEQUENCE</scope>
    <source>
        <strain evidence="2">CB-2022</strain>
        <tissue evidence="2">Muscle</tissue>
    </source>
</reference>
<comment type="caution">
    <text evidence="2">The sequence shown here is derived from an EMBL/GenBank/DDBJ whole genome shotgun (WGS) entry which is preliminary data.</text>
</comment>
<feature type="region of interest" description="Disordered" evidence="1">
    <location>
        <begin position="24"/>
        <end position="72"/>
    </location>
</feature>
<gene>
    <name evidence="2" type="ORF">P4O66_019673</name>
</gene>
<sequence length="215" mass="23395">MRLVSASRLASLLQKHRLLRDAWDERGKKGRGKRDVNALPQPSQGSPPTAGESATGGVWRGGGPECGPGANSVESYGPTSGYRDWYNDVQYSKSDSIRSYYLQSSWPHSISPQQGRRPLDDFGGALSMVQGLSLRTPTDPSQTTRIDTWKWTPLGPTTPTWRQRGVQRCQSECPGPGPPPTPVLLMLARVGSLGSLALPFGVPHPVLYICSSLFH</sequence>
<accession>A0AAD9E520</accession>
<evidence type="ECO:0000313" key="3">
    <source>
        <dbReference type="Proteomes" id="UP001239994"/>
    </source>
</evidence>
<keyword evidence="3" id="KW-1185">Reference proteome</keyword>
<organism evidence="2 3">
    <name type="scientific">Electrophorus voltai</name>
    <dbReference type="NCBI Taxonomy" id="2609070"/>
    <lineage>
        <taxon>Eukaryota</taxon>
        <taxon>Metazoa</taxon>
        <taxon>Chordata</taxon>
        <taxon>Craniata</taxon>
        <taxon>Vertebrata</taxon>
        <taxon>Euteleostomi</taxon>
        <taxon>Actinopterygii</taxon>
        <taxon>Neopterygii</taxon>
        <taxon>Teleostei</taxon>
        <taxon>Ostariophysi</taxon>
        <taxon>Gymnotiformes</taxon>
        <taxon>Gymnotoidei</taxon>
        <taxon>Gymnotidae</taxon>
        <taxon>Electrophorus</taxon>
    </lineage>
</organism>
<dbReference type="Proteomes" id="UP001239994">
    <property type="component" value="Unassembled WGS sequence"/>
</dbReference>
<evidence type="ECO:0000313" key="2">
    <source>
        <dbReference type="EMBL" id="KAK1805336.1"/>
    </source>
</evidence>
<evidence type="ECO:0000256" key="1">
    <source>
        <dbReference type="SAM" id="MobiDB-lite"/>
    </source>
</evidence>